<gene>
    <name evidence="2" type="ORF">CALCODRAFT_487974</name>
</gene>
<proteinExistence type="predicted"/>
<evidence type="ECO:0000313" key="2">
    <source>
        <dbReference type="EMBL" id="KZT51354.1"/>
    </source>
</evidence>
<feature type="compositionally biased region" description="Acidic residues" evidence="1">
    <location>
        <begin position="54"/>
        <end position="84"/>
    </location>
</feature>
<dbReference type="AlphaFoldDB" id="A0A165CT84"/>
<sequence length="84" mass="8646">MATGGKRLTGAALRASERKADRLAKEAKAARGATEAADGDAASQTGSAVGPKDSDEEIDASAEKDVVEEDHDPDWEDAADETTS</sequence>
<organism evidence="2 3">
    <name type="scientific">Calocera cornea HHB12733</name>
    <dbReference type="NCBI Taxonomy" id="1353952"/>
    <lineage>
        <taxon>Eukaryota</taxon>
        <taxon>Fungi</taxon>
        <taxon>Dikarya</taxon>
        <taxon>Basidiomycota</taxon>
        <taxon>Agaricomycotina</taxon>
        <taxon>Dacrymycetes</taxon>
        <taxon>Dacrymycetales</taxon>
        <taxon>Dacrymycetaceae</taxon>
        <taxon>Calocera</taxon>
    </lineage>
</organism>
<evidence type="ECO:0000256" key="1">
    <source>
        <dbReference type="SAM" id="MobiDB-lite"/>
    </source>
</evidence>
<feature type="region of interest" description="Disordered" evidence="1">
    <location>
        <begin position="1"/>
        <end position="84"/>
    </location>
</feature>
<name>A0A165CT84_9BASI</name>
<feature type="compositionally biased region" description="Basic and acidic residues" evidence="1">
    <location>
        <begin position="15"/>
        <end position="29"/>
    </location>
</feature>
<protein>
    <submittedName>
        <fullName evidence="2">Uncharacterized protein</fullName>
    </submittedName>
</protein>
<evidence type="ECO:0000313" key="3">
    <source>
        <dbReference type="Proteomes" id="UP000076842"/>
    </source>
</evidence>
<keyword evidence="3" id="KW-1185">Reference proteome</keyword>
<dbReference type="InParanoid" id="A0A165CT84"/>
<reference evidence="2 3" key="1">
    <citation type="journal article" date="2016" name="Mol. Biol. Evol.">
        <title>Comparative Genomics of Early-Diverging Mushroom-Forming Fungi Provides Insights into the Origins of Lignocellulose Decay Capabilities.</title>
        <authorList>
            <person name="Nagy L.G."/>
            <person name="Riley R."/>
            <person name="Tritt A."/>
            <person name="Adam C."/>
            <person name="Daum C."/>
            <person name="Floudas D."/>
            <person name="Sun H."/>
            <person name="Yadav J.S."/>
            <person name="Pangilinan J."/>
            <person name="Larsson K.H."/>
            <person name="Matsuura K."/>
            <person name="Barry K."/>
            <person name="Labutti K."/>
            <person name="Kuo R."/>
            <person name="Ohm R.A."/>
            <person name="Bhattacharya S.S."/>
            <person name="Shirouzu T."/>
            <person name="Yoshinaga Y."/>
            <person name="Martin F.M."/>
            <person name="Grigoriev I.V."/>
            <person name="Hibbett D.S."/>
        </authorList>
    </citation>
    <scope>NUCLEOTIDE SEQUENCE [LARGE SCALE GENOMIC DNA]</scope>
    <source>
        <strain evidence="2 3">HHB12733</strain>
    </source>
</reference>
<feature type="non-terminal residue" evidence="2">
    <location>
        <position position="84"/>
    </location>
</feature>
<accession>A0A165CT84</accession>
<dbReference type="EMBL" id="KV424111">
    <property type="protein sequence ID" value="KZT51354.1"/>
    <property type="molecule type" value="Genomic_DNA"/>
</dbReference>
<feature type="compositionally biased region" description="Low complexity" evidence="1">
    <location>
        <begin position="30"/>
        <end position="42"/>
    </location>
</feature>
<dbReference type="Proteomes" id="UP000076842">
    <property type="component" value="Unassembled WGS sequence"/>
</dbReference>